<dbReference type="Proteomes" id="UP000198518">
    <property type="component" value="Unassembled WGS sequence"/>
</dbReference>
<dbReference type="STRING" id="355548.SAMN04487945_0674"/>
<organism evidence="2 3">
    <name type="scientific">Halobacterium jilantaiense</name>
    <dbReference type="NCBI Taxonomy" id="355548"/>
    <lineage>
        <taxon>Archaea</taxon>
        <taxon>Methanobacteriati</taxon>
        <taxon>Methanobacteriota</taxon>
        <taxon>Stenosarchaea group</taxon>
        <taxon>Halobacteria</taxon>
        <taxon>Halobacteriales</taxon>
        <taxon>Halobacteriaceae</taxon>
        <taxon>Halobacterium</taxon>
    </lineage>
</organism>
<gene>
    <name evidence="2" type="ORF">SAMN04487945_0674</name>
</gene>
<dbReference type="RefSeq" id="WP_089667978.1">
    <property type="nucleotide sequence ID" value="NZ_FOJA01000001.1"/>
</dbReference>
<feature type="region of interest" description="Disordered" evidence="1">
    <location>
        <begin position="129"/>
        <end position="149"/>
    </location>
</feature>
<sequence>MSAETLAAHIRSLDAGELRSVVHYDGDDYDVVFKSNRVDEEFTDAEYEEVAKHLVLKGLDDGFEQPEFARFGHLDATVRWFHGVVAVQVPLDDWSGVIVSFDRDSITDTSALVEEILAFLEDGFHDGAESDGTAEEVAEEFAAEFEDSQ</sequence>
<dbReference type="OrthoDB" id="246032at2157"/>
<evidence type="ECO:0000256" key="1">
    <source>
        <dbReference type="SAM" id="MobiDB-lite"/>
    </source>
</evidence>
<accession>A0A1I0N824</accession>
<feature type="compositionally biased region" description="Acidic residues" evidence="1">
    <location>
        <begin position="132"/>
        <end position="149"/>
    </location>
</feature>
<keyword evidence="3" id="KW-1185">Reference proteome</keyword>
<name>A0A1I0N824_9EURY</name>
<dbReference type="EMBL" id="FOJA01000001">
    <property type="protein sequence ID" value="SEV97322.1"/>
    <property type="molecule type" value="Genomic_DNA"/>
</dbReference>
<evidence type="ECO:0000313" key="2">
    <source>
        <dbReference type="EMBL" id="SEV97322.1"/>
    </source>
</evidence>
<proteinExistence type="predicted"/>
<protein>
    <recommendedName>
        <fullName evidence="4">Histidine kinase</fullName>
    </recommendedName>
</protein>
<evidence type="ECO:0000313" key="3">
    <source>
        <dbReference type="Proteomes" id="UP000198518"/>
    </source>
</evidence>
<dbReference type="InterPro" id="IPR055944">
    <property type="entry name" value="DUF7522"/>
</dbReference>
<dbReference type="AlphaFoldDB" id="A0A1I0N824"/>
<evidence type="ECO:0008006" key="4">
    <source>
        <dbReference type="Google" id="ProtNLM"/>
    </source>
</evidence>
<dbReference type="Pfam" id="PF24366">
    <property type="entry name" value="DUF7522"/>
    <property type="match status" value="1"/>
</dbReference>
<reference evidence="2 3" key="1">
    <citation type="submission" date="2016-10" db="EMBL/GenBank/DDBJ databases">
        <authorList>
            <person name="de Groot N.N."/>
        </authorList>
    </citation>
    <scope>NUCLEOTIDE SEQUENCE [LARGE SCALE GENOMIC DNA]</scope>
    <source>
        <strain evidence="2 3">CGMCC 1.5337</strain>
    </source>
</reference>